<dbReference type="InterPro" id="IPR045053">
    <property type="entry name" value="MAN-like"/>
</dbReference>
<dbReference type="GO" id="GO:0016985">
    <property type="term" value="F:mannan endo-1,4-beta-mannosidase activity"/>
    <property type="evidence" value="ECO:0007669"/>
    <property type="project" value="UniProtKB-EC"/>
</dbReference>
<evidence type="ECO:0000256" key="1">
    <source>
        <dbReference type="ARBA" id="ARBA00001678"/>
    </source>
</evidence>
<keyword evidence="3 6" id="KW-0378">Hydrolase</keyword>
<evidence type="ECO:0000256" key="4">
    <source>
        <dbReference type="ARBA" id="ARBA00023295"/>
    </source>
</evidence>
<dbReference type="PANTHER" id="PTHR31451:SF40">
    <property type="entry name" value="GLYCOSIDE HYDROLASE FAMILY 5 DOMAIN-CONTAINING PROTEIN"/>
    <property type="match status" value="1"/>
</dbReference>
<gene>
    <name evidence="6" type="ORF">FHS09_002870</name>
</gene>
<keyword evidence="7" id="KW-1185">Reference proteome</keyword>
<dbReference type="GO" id="GO:0004565">
    <property type="term" value="F:beta-galactosidase activity"/>
    <property type="evidence" value="ECO:0007669"/>
    <property type="project" value="InterPro"/>
</dbReference>
<organism evidence="6 7">
    <name type="scientific">Microbulbifer rhizosphaerae</name>
    <dbReference type="NCBI Taxonomy" id="1562603"/>
    <lineage>
        <taxon>Bacteria</taxon>
        <taxon>Pseudomonadati</taxon>
        <taxon>Pseudomonadota</taxon>
        <taxon>Gammaproteobacteria</taxon>
        <taxon>Cellvibrionales</taxon>
        <taxon>Microbulbiferaceae</taxon>
        <taxon>Microbulbifer</taxon>
    </lineage>
</organism>
<evidence type="ECO:0000256" key="3">
    <source>
        <dbReference type="ARBA" id="ARBA00022801"/>
    </source>
</evidence>
<dbReference type="Pfam" id="PF26410">
    <property type="entry name" value="GH5_mannosidase"/>
    <property type="match status" value="1"/>
</dbReference>
<dbReference type="InterPro" id="IPR017853">
    <property type="entry name" value="GH"/>
</dbReference>
<feature type="domain" description="Glycoside hydrolase family 5" evidence="5">
    <location>
        <begin position="30"/>
        <end position="436"/>
    </location>
</feature>
<dbReference type="Gene3D" id="3.20.20.80">
    <property type="entry name" value="Glycosidases"/>
    <property type="match status" value="1"/>
</dbReference>
<dbReference type="InterPro" id="IPR001547">
    <property type="entry name" value="Glyco_hydro_5"/>
</dbReference>
<proteinExistence type="predicted"/>
<evidence type="ECO:0000313" key="7">
    <source>
        <dbReference type="Proteomes" id="UP000535937"/>
    </source>
</evidence>
<name>A0A7W4WD33_9GAMM</name>
<comment type="caution">
    <text evidence="6">The sequence shown here is derived from an EMBL/GenBank/DDBJ whole genome shotgun (WGS) entry which is preliminary data.</text>
</comment>
<evidence type="ECO:0000256" key="2">
    <source>
        <dbReference type="ARBA" id="ARBA00012706"/>
    </source>
</evidence>
<accession>A0A7W4WD33</accession>
<protein>
    <recommendedName>
        <fullName evidence="2">mannan endo-1,4-beta-mannosidase</fullName>
        <ecNumber evidence="2">3.2.1.78</ecNumber>
    </recommendedName>
</protein>
<evidence type="ECO:0000259" key="5">
    <source>
        <dbReference type="Pfam" id="PF26410"/>
    </source>
</evidence>
<dbReference type="EMBL" id="JACHWZ010000013">
    <property type="protein sequence ID" value="MBB3062026.1"/>
    <property type="molecule type" value="Genomic_DNA"/>
</dbReference>
<dbReference type="SUPFAM" id="SSF51445">
    <property type="entry name" value="(Trans)glycosidases"/>
    <property type="match status" value="1"/>
</dbReference>
<dbReference type="EC" id="3.2.1.78" evidence="2"/>
<dbReference type="GO" id="GO:0009341">
    <property type="term" value="C:beta-galactosidase complex"/>
    <property type="evidence" value="ECO:0007669"/>
    <property type="project" value="InterPro"/>
</dbReference>
<comment type="catalytic activity">
    <reaction evidence="1">
        <text>Random hydrolysis of (1-&gt;4)-beta-D-mannosidic linkages in mannans, galactomannans and glucomannans.</text>
        <dbReference type="EC" id="3.2.1.78"/>
    </reaction>
</comment>
<dbReference type="RefSeq" id="WP_183460959.1">
    <property type="nucleotide sequence ID" value="NZ_JACHWZ010000013.1"/>
</dbReference>
<reference evidence="6 7" key="1">
    <citation type="submission" date="2020-08" db="EMBL/GenBank/DDBJ databases">
        <title>Genomic Encyclopedia of Type Strains, Phase III (KMG-III): the genomes of soil and plant-associated and newly described type strains.</title>
        <authorList>
            <person name="Whitman W."/>
        </authorList>
    </citation>
    <scope>NUCLEOTIDE SEQUENCE [LARGE SCALE GENOMIC DNA]</scope>
    <source>
        <strain evidence="6 7">CECT 8799</strain>
    </source>
</reference>
<dbReference type="AlphaFoldDB" id="A0A7W4WD33"/>
<dbReference type="PANTHER" id="PTHR31451">
    <property type="match status" value="1"/>
</dbReference>
<dbReference type="GO" id="GO:0005975">
    <property type="term" value="P:carbohydrate metabolic process"/>
    <property type="evidence" value="ECO:0007669"/>
    <property type="project" value="InterPro"/>
</dbReference>
<dbReference type="Proteomes" id="UP000535937">
    <property type="component" value="Unassembled WGS sequence"/>
</dbReference>
<keyword evidence="4 6" id="KW-0326">Glycosidase</keyword>
<evidence type="ECO:0000313" key="6">
    <source>
        <dbReference type="EMBL" id="MBB3062026.1"/>
    </source>
</evidence>
<sequence length="446" mass="50055">MPNRRDLAIFLAVLITAIFGSLAEARAPAGFVTVENGHFSIDGQTYAYAGTNYWHGAYLGHTDPERLVRELDFLRDNGITNLRVLALSELSELSRSVKPAFITSPGTYNEKLLHGLDRLLVEMAKRDMKAVLYLTNFWQWSGGMSQYLAWHNGGKIHDPDVDGEWNQFMDKSAGFYRCAPCQKQYLQAIAELTSRTNHLTGKKYRDDPTIMSWQLANEPRPGSDASYSEKRAQSYIGWINDTAKAIKQLAPRQLVSSGSEGIMGSQQRADLYTAAHDTPYIDYLTVHLWIKNWSWFDIKEADSTYSEALRKSRDYLQQHIEIAGRLDKPLVLEEFGVERDGGSYSPEASTKYRDRFLGEIYGLIEKNRKEKGPFSGSNFWTFAGYGRAASADATWKTGDPFLGDPPQEPQGLNSVFDSDTSTLAIISGHADRIAEITTLAQKSNAE</sequence>